<keyword evidence="1" id="KW-1133">Transmembrane helix</keyword>
<feature type="transmembrane region" description="Helical" evidence="1">
    <location>
        <begin position="48"/>
        <end position="68"/>
    </location>
</feature>
<evidence type="ECO:0000313" key="4">
    <source>
        <dbReference type="Proteomes" id="UP000655868"/>
    </source>
</evidence>
<dbReference type="InterPro" id="IPR043128">
    <property type="entry name" value="Rev_trsase/Diguanyl_cyclase"/>
</dbReference>
<accession>A0A934U346</accession>
<dbReference type="SUPFAM" id="SSF55073">
    <property type="entry name" value="Nucleotide cyclase"/>
    <property type="match status" value="1"/>
</dbReference>
<feature type="transmembrane region" description="Helical" evidence="1">
    <location>
        <begin position="187"/>
        <end position="208"/>
    </location>
</feature>
<dbReference type="PROSITE" id="PS50887">
    <property type="entry name" value="GGDEF"/>
    <property type="match status" value="1"/>
</dbReference>
<feature type="transmembrane region" description="Helical" evidence="1">
    <location>
        <begin position="131"/>
        <end position="150"/>
    </location>
</feature>
<dbReference type="InterPro" id="IPR050469">
    <property type="entry name" value="Diguanylate_Cyclase"/>
</dbReference>
<dbReference type="RefSeq" id="WP_199704331.1">
    <property type="nucleotide sequence ID" value="NZ_JAEMNV010000003.1"/>
</dbReference>
<dbReference type="EMBL" id="JAEMNV010000003">
    <property type="protein sequence ID" value="MBJ8339599.1"/>
    <property type="molecule type" value="Genomic_DNA"/>
</dbReference>
<evidence type="ECO:0000313" key="3">
    <source>
        <dbReference type="EMBL" id="MBJ8339599.1"/>
    </source>
</evidence>
<organism evidence="3 4">
    <name type="scientific">Antrihabitans stalagmiti</name>
    <dbReference type="NCBI Taxonomy" id="2799499"/>
    <lineage>
        <taxon>Bacteria</taxon>
        <taxon>Bacillati</taxon>
        <taxon>Actinomycetota</taxon>
        <taxon>Actinomycetes</taxon>
        <taxon>Mycobacteriales</taxon>
        <taxon>Nocardiaceae</taxon>
        <taxon>Antrihabitans</taxon>
    </lineage>
</organism>
<dbReference type="PANTHER" id="PTHR45138">
    <property type="entry name" value="REGULATORY COMPONENTS OF SENSORY TRANSDUCTION SYSTEM"/>
    <property type="match status" value="1"/>
</dbReference>
<proteinExistence type="predicted"/>
<dbReference type="InterPro" id="IPR000160">
    <property type="entry name" value="GGDEF_dom"/>
</dbReference>
<dbReference type="InterPro" id="IPR029787">
    <property type="entry name" value="Nucleotide_cyclase"/>
</dbReference>
<feature type="transmembrane region" description="Helical" evidence="1">
    <location>
        <begin position="80"/>
        <end position="98"/>
    </location>
</feature>
<feature type="transmembrane region" description="Helical" evidence="1">
    <location>
        <begin position="104"/>
        <end position="124"/>
    </location>
</feature>
<keyword evidence="1" id="KW-0812">Transmembrane</keyword>
<dbReference type="CDD" id="cd01949">
    <property type="entry name" value="GGDEF"/>
    <property type="match status" value="1"/>
</dbReference>
<comment type="caution">
    <text evidence="3">The sequence shown here is derived from an EMBL/GenBank/DDBJ whole genome shotgun (WGS) entry which is preliminary data.</text>
</comment>
<feature type="transmembrane region" description="Helical" evidence="1">
    <location>
        <begin position="156"/>
        <end position="175"/>
    </location>
</feature>
<dbReference type="SMART" id="SM00267">
    <property type="entry name" value="GGDEF"/>
    <property type="match status" value="1"/>
</dbReference>
<dbReference type="PANTHER" id="PTHR45138:SF9">
    <property type="entry name" value="DIGUANYLATE CYCLASE DGCM-RELATED"/>
    <property type="match status" value="1"/>
</dbReference>
<protein>
    <submittedName>
        <fullName evidence="3">GGDEF domain-containing protein</fullName>
    </submittedName>
</protein>
<keyword evidence="4" id="KW-1185">Reference proteome</keyword>
<keyword evidence="1" id="KW-0472">Membrane</keyword>
<dbReference type="NCBIfam" id="TIGR00254">
    <property type="entry name" value="GGDEF"/>
    <property type="match status" value="1"/>
</dbReference>
<dbReference type="Proteomes" id="UP000655868">
    <property type="component" value="Unassembled WGS sequence"/>
</dbReference>
<dbReference type="GO" id="GO:0052621">
    <property type="term" value="F:diguanylate cyclase activity"/>
    <property type="evidence" value="ECO:0007669"/>
    <property type="project" value="TreeGrafter"/>
</dbReference>
<dbReference type="Gene3D" id="3.30.70.270">
    <property type="match status" value="1"/>
</dbReference>
<name>A0A934U346_9NOCA</name>
<evidence type="ECO:0000259" key="2">
    <source>
        <dbReference type="PROSITE" id="PS50887"/>
    </source>
</evidence>
<feature type="domain" description="GGDEF" evidence="2">
    <location>
        <begin position="245"/>
        <end position="381"/>
    </location>
</feature>
<dbReference type="Pfam" id="PF00990">
    <property type="entry name" value="GGDEF"/>
    <property type="match status" value="1"/>
</dbReference>
<dbReference type="AlphaFoldDB" id="A0A934U346"/>
<evidence type="ECO:0000256" key="1">
    <source>
        <dbReference type="SAM" id="Phobius"/>
    </source>
</evidence>
<gene>
    <name evidence="3" type="ORF">JGU71_11945</name>
</gene>
<sequence length="397" mass="42479">MSPDRLPDPTEQSALMNVGEVVREWWVSPVDFQWLREFLASRSLTDPVRLLIALIAALLAVVPALGLLTHDAPDHIAGRALLVVAMVTAAAWSVRWLRGPWPTAFGSALFVIWADIAITVCCLLHGNALSGLAGTTTFVLIGAYVTFFHGPRPLCAQLAWSLLTVVALAIPVATGPDGDPATAIGKAFVTIAAVVVLPPILQISYTLIRSDAVDSLVDPLTGLLNRRGLQTQSIQLARGQRVAGDTVVLISIDLDRFKTINDTLGHSVGDEVLLRSARRIRSVVRSDAVLARLGGEEFVVLDVLPLTHADELAERIRVAISAKADRAPVTASVGFAIAKRDLFAGSAADAVDALEQLLDRADTAMYEAKRAGRDRVSRDIADIADIRDSSDDDALES</sequence>
<reference evidence="3" key="1">
    <citation type="submission" date="2020-12" db="EMBL/GenBank/DDBJ databases">
        <title>Antrihabitans popcorni sp. nov. and Antrihabitans auranticaus sp. nov., isolated from a larva cave.</title>
        <authorList>
            <person name="Lee S.D."/>
            <person name="Kim I.S."/>
        </authorList>
    </citation>
    <scope>NUCLEOTIDE SEQUENCE</scope>
    <source>
        <strain evidence="3">YC3-6</strain>
    </source>
</reference>
<dbReference type="FunFam" id="3.30.70.270:FF:000001">
    <property type="entry name" value="Diguanylate cyclase domain protein"/>
    <property type="match status" value="1"/>
</dbReference>